<dbReference type="RefSeq" id="WP_187533308.1">
    <property type="nucleotide sequence ID" value="NZ_CBCSHU010000011.1"/>
</dbReference>
<dbReference type="EMBL" id="CP060715">
    <property type="protein sequence ID" value="QNN60176.1"/>
    <property type="molecule type" value="Genomic_DNA"/>
</dbReference>
<evidence type="ECO:0000256" key="3">
    <source>
        <dbReference type="ARBA" id="ARBA00023125"/>
    </source>
</evidence>
<organism evidence="6 7">
    <name type="scientific">Erysipelothrix inopinata</name>
    <dbReference type="NCBI Taxonomy" id="225084"/>
    <lineage>
        <taxon>Bacteria</taxon>
        <taxon>Bacillati</taxon>
        <taxon>Bacillota</taxon>
        <taxon>Erysipelotrichia</taxon>
        <taxon>Erysipelotrichales</taxon>
        <taxon>Erysipelotrichaceae</taxon>
        <taxon>Erysipelothrix</taxon>
    </lineage>
</organism>
<dbReference type="GO" id="GO:0140664">
    <property type="term" value="F:ATP-dependent DNA damage sensor activity"/>
    <property type="evidence" value="ECO:0007669"/>
    <property type="project" value="InterPro"/>
</dbReference>
<proteinExistence type="predicted"/>
<dbReference type="GO" id="GO:0005524">
    <property type="term" value="F:ATP binding"/>
    <property type="evidence" value="ECO:0007669"/>
    <property type="project" value="UniProtKB-KW"/>
</dbReference>
<dbReference type="SUPFAM" id="SSF52540">
    <property type="entry name" value="P-loop containing nucleoside triphosphate hydrolases"/>
    <property type="match status" value="1"/>
</dbReference>
<keyword evidence="4" id="KW-1133">Transmembrane helix</keyword>
<reference evidence="6 7" key="1">
    <citation type="submission" date="2020-08" db="EMBL/GenBank/DDBJ databases">
        <title>Genome sequence of Erysipelothrix inopinata DSM 15511T.</title>
        <authorList>
            <person name="Hyun D.-W."/>
            <person name="Bae J.-W."/>
        </authorList>
    </citation>
    <scope>NUCLEOTIDE SEQUENCE [LARGE SCALE GENOMIC DNA]</scope>
    <source>
        <strain evidence="6 7">DSM 15511</strain>
    </source>
</reference>
<dbReference type="PANTHER" id="PTHR11361">
    <property type="entry name" value="DNA MISMATCH REPAIR PROTEIN MUTS FAMILY MEMBER"/>
    <property type="match status" value="1"/>
</dbReference>
<evidence type="ECO:0000313" key="7">
    <source>
        <dbReference type="Proteomes" id="UP000515928"/>
    </source>
</evidence>
<keyword evidence="1" id="KW-0547">Nucleotide-binding</keyword>
<keyword evidence="7" id="KW-1185">Reference proteome</keyword>
<evidence type="ECO:0000256" key="2">
    <source>
        <dbReference type="ARBA" id="ARBA00022840"/>
    </source>
</evidence>
<keyword evidence="4" id="KW-0472">Membrane</keyword>
<feature type="transmembrane region" description="Helical" evidence="4">
    <location>
        <begin position="165"/>
        <end position="190"/>
    </location>
</feature>
<name>A0A7G9RX51_9FIRM</name>
<dbReference type="Gene3D" id="3.40.50.300">
    <property type="entry name" value="P-loop containing nucleotide triphosphate hydrolases"/>
    <property type="match status" value="1"/>
</dbReference>
<dbReference type="KEGG" id="eio:H9L01_07320"/>
<accession>A0A7G9RX51</accession>
<dbReference type="PANTHER" id="PTHR11361:SF152">
    <property type="entry name" value="DNA MISMATCH REPAIR PROTEIN"/>
    <property type="match status" value="1"/>
</dbReference>
<feature type="transmembrane region" description="Helical" evidence="4">
    <location>
        <begin position="6"/>
        <end position="21"/>
    </location>
</feature>
<dbReference type="InterPro" id="IPR000432">
    <property type="entry name" value="DNA_mismatch_repair_MutS_C"/>
</dbReference>
<dbReference type="InterPro" id="IPR027417">
    <property type="entry name" value="P-loop_NTPase"/>
</dbReference>
<dbReference type="GO" id="GO:0006298">
    <property type="term" value="P:mismatch repair"/>
    <property type="evidence" value="ECO:0007669"/>
    <property type="project" value="InterPro"/>
</dbReference>
<dbReference type="GO" id="GO:0005829">
    <property type="term" value="C:cytosol"/>
    <property type="evidence" value="ECO:0007669"/>
    <property type="project" value="TreeGrafter"/>
</dbReference>
<dbReference type="GO" id="GO:0030983">
    <property type="term" value="F:mismatched DNA binding"/>
    <property type="evidence" value="ECO:0007669"/>
    <property type="project" value="InterPro"/>
</dbReference>
<evidence type="ECO:0000313" key="6">
    <source>
        <dbReference type="EMBL" id="QNN60176.1"/>
    </source>
</evidence>
<evidence type="ECO:0000256" key="1">
    <source>
        <dbReference type="ARBA" id="ARBA00022741"/>
    </source>
</evidence>
<gene>
    <name evidence="6" type="ORF">H9L01_07320</name>
</gene>
<sequence>MIFIVFVALFFGFIGFSIFRVKNHNRKVMRRVAAQYGQLAEWEGSLDDYESMKRYFKVLPPQYAIDDQTWNDLDMDLVFKQINLTQSSVGEEVLFRRLRDQNISNLDQFEKDINWLQDNELERTKIQREMNRIGKKTNNQLIELILNPVFSNDINFALFTVLRSVAILSLFILFFNLEVGIMMISLMFIVNNVVYYSKTGEISKDVSRVSMLMDIIKASKNIEKIELGDDTHVKSRLHESLKPFRNMGIASSLAAASLQSSTSEAMVLSGFLDGYFLISFGACRFMFKKIIDSHDEALMLYETIGYLECAIATASYRQSQDTVCIPKVTETSEIEFENIKNPLVDEAIGNSHVFQSFNMITGSNASGKSTFVKALGVNILLGQTLNTCIADSMSFPNVFVITSMAIQDDIDSKESYFVRETKSLKRILDQVKGDKRCFIVIDEILKGTNTIERISSSYSVLDFLTNYSTFVCAATHDLELTELLKSKYQNYHFKETVTDRDIVFDYKLREGPSDTRNAIKMLEYYGYEPSIIIKANRMADTFEKTRTWDTY</sequence>
<keyword evidence="3" id="KW-0238">DNA-binding</keyword>
<keyword evidence="2" id="KW-0067">ATP-binding</keyword>
<keyword evidence="4" id="KW-0812">Transmembrane</keyword>
<dbReference type="Proteomes" id="UP000515928">
    <property type="component" value="Chromosome"/>
</dbReference>
<dbReference type="AlphaFoldDB" id="A0A7G9RX51"/>
<protein>
    <recommendedName>
        <fullName evidence="5">DNA mismatch repair proteins mutS family domain-containing protein</fullName>
    </recommendedName>
</protein>
<evidence type="ECO:0000256" key="4">
    <source>
        <dbReference type="SAM" id="Phobius"/>
    </source>
</evidence>
<dbReference type="InterPro" id="IPR045076">
    <property type="entry name" value="MutS"/>
</dbReference>
<evidence type="ECO:0000259" key="5">
    <source>
        <dbReference type="SMART" id="SM00534"/>
    </source>
</evidence>
<dbReference type="Pfam" id="PF00488">
    <property type="entry name" value="MutS_V"/>
    <property type="match status" value="1"/>
</dbReference>
<dbReference type="SMART" id="SM00534">
    <property type="entry name" value="MUTSac"/>
    <property type="match status" value="1"/>
</dbReference>
<feature type="domain" description="DNA mismatch repair proteins mutS family" evidence="5">
    <location>
        <begin position="355"/>
        <end position="540"/>
    </location>
</feature>